<accession>A0ABM8HUI6</accession>
<dbReference type="Proteomes" id="UP001319827">
    <property type="component" value="Chromosome"/>
</dbReference>
<dbReference type="PROSITE" id="PS00018">
    <property type="entry name" value="EF_HAND_1"/>
    <property type="match status" value="1"/>
</dbReference>
<dbReference type="InterPro" id="IPR018247">
    <property type="entry name" value="EF_Hand_1_Ca_BS"/>
</dbReference>
<evidence type="ECO:0008006" key="3">
    <source>
        <dbReference type="Google" id="ProtNLM"/>
    </source>
</evidence>
<reference evidence="1 2" key="2">
    <citation type="journal article" date="2021" name="Int. J. Syst. Evol. Microbiol.">
        <title>Isolation and Polyphasic Characterization of Desulfuromonas versatilis sp. Nov., an Electrogenic Bacteria Capable of Versatile Metabolism Isolated from a Graphene Oxide-Reducing Enrichment Culture.</title>
        <authorList>
            <person name="Xie L."/>
            <person name="Yoshida N."/>
            <person name="Ishii S."/>
            <person name="Meng L."/>
        </authorList>
    </citation>
    <scope>NUCLEOTIDE SEQUENCE [LARGE SCALE GENOMIC DNA]</scope>
    <source>
        <strain evidence="1 2">NIT-T3</strain>
    </source>
</reference>
<sequence>MTWITDTLNQALGGEELRSISRQIGADEQATANALQTTLPVLIGALQRNATQSGGAEQLFQAVSQDHDGSLLDHLGYFLNHAEAGAGEEILGHLLGPRRPSVEAGLSRASGLDSRSMAKLLTILAPMVMAALGKAHRNGQLDSRGINDLLNQEAQAVEQQNPQAMGVLSRLLDADNDGDVDMGDLVRHGFGLLRRILH</sequence>
<proteinExistence type="predicted"/>
<name>A0ABM8HUI6_9BACT</name>
<dbReference type="InterPro" id="IPR027405">
    <property type="entry name" value="YidB-like"/>
</dbReference>
<keyword evidence="2" id="KW-1185">Reference proteome</keyword>
<dbReference type="InterPro" id="IPR009282">
    <property type="entry name" value="DUF937"/>
</dbReference>
<dbReference type="SUPFAM" id="SSF140804">
    <property type="entry name" value="YidB-like"/>
    <property type="match status" value="1"/>
</dbReference>
<protein>
    <recommendedName>
        <fullName evidence="3">DUF937 domain-containing protein</fullName>
    </recommendedName>
</protein>
<evidence type="ECO:0000313" key="2">
    <source>
        <dbReference type="Proteomes" id="UP001319827"/>
    </source>
</evidence>
<dbReference type="RefSeq" id="WP_221252170.1">
    <property type="nucleotide sequence ID" value="NZ_AP024355.1"/>
</dbReference>
<dbReference type="Gene3D" id="1.10.10.690">
    <property type="entry name" value="YidB-like"/>
    <property type="match status" value="1"/>
</dbReference>
<reference evidence="1 2" key="1">
    <citation type="journal article" date="2016" name="C (Basel)">
        <title>Selective Growth of and Electricity Production by Marine Exoelectrogenic Bacteria in Self-Aggregated Hydrogel of Microbially Reduced Graphene Oxide.</title>
        <authorList>
            <person name="Yoshida N."/>
            <person name="Goto Y."/>
            <person name="Miyata Y."/>
        </authorList>
    </citation>
    <scope>NUCLEOTIDE SEQUENCE [LARGE SCALE GENOMIC DNA]</scope>
    <source>
        <strain evidence="1 2">NIT-T3</strain>
    </source>
</reference>
<dbReference type="EMBL" id="AP024355">
    <property type="protein sequence ID" value="BCR04716.1"/>
    <property type="molecule type" value="Genomic_DNA"/>
</dbReference>
<evidence type="ECO:0000313" key="1">
    <source>
        <dbReference type="EMBL" id="BCR04716.1"/>
    </source>
</evidence>
<organism evidence="1 2">
    <name type="scientific">Desulfuromonas versatilis</name>
    <dbReference type="NCBI Taxonomy" id="2802975"/>
    <lineage>
        <taxon>Bacteria</taxon>
        <taxon>Pseudomonadati</taxon>
        <taxon>Thermodesulfobacteriota</taxon>
        <taxon>Desulfuromonadia</taxon>
        <taxon>Desulfuromonadales</taxon>
        <taxon>Desulfuromonadaceae</taxon>
        <taxon>Desulfuromonas</taxon>
    </lineage>
</organism>
<gene>
    <name evidence="1" type="ORF">DESUT3_17850</name>
</gene>
<dbReference type="Pfam" id="PF06078">
    <property type="entry name" value="DUF937"/>
    <property type="match status" value="1"/>
</dbReference>